<dbReference type="GO" id="GO:0005525">
    <property type="term" value="F:GTP binding"/>
    <property type="evidence" value="ECO:0007669"/>
    <property type="project" value="InterPro"/>
</dbReference>
<dbReference type="SUPFAM" id="SSF52540">
    <property type="entry name" value="P-loop containing nucleoside triphosphate hydrolases"/>
    <property type="match status" value="1"/>
</dbReference>
<dbReference type="Proteomes" id="UP001162131">
    <property type="component" value="Unassembled WGS sequence"/>
</dbReference>
<dbReference type="InterPro" id="IPR001806">
    <property type="entry name" value="Small_GTPase"/>
</dbReference>
<name>A0AAU9JY75_9CILI</name>
<organism evidence="2 3">
    <name type="scientific">Blepharisma stoltei</name>
    <dbReference type="NCBI Taxonomy" id="1481888"/>
    <lineage>
        <taxon>Eukaryota</taxon>
        <taxon>Sar</taxon>
        <taxon>Alveolata</taxon>
        <taxon>Ciliophora</taxon>
        <taxon>Postciliodesmatophora</taxon>
        <taxon>Heterotrichea</taxon>
        <taxon>Heterotrichida</taxon>
        <taxon>Blepharismidae</taxon>
        <taxon>Blepharisma</taxon>
    </lineage>
</organism>
<dbReference type="SMART" id="SM00175">
    <property type="entry name" value="RAB"/>
    <property type="match status" value="1"/>
</dbReference>
<dbReference type="PANTHER" id="PTHR47978">
    <property type="match status" value="1"/>
</dbReference>
<proteinExistence type="predicted"/>
<gene>
    <name evidence="2" type="ORF">BSTOLATCC_MIC48302</name>
</gene>
<dbReference type="AlphaFoldDB" id="A0AAU9JY75"/>
<keyword evidence="3" id="KW-1185">Reference proteome</keyword>
<accession>A0AAU9JY75</accession>
<evidence type="ECO:0000313" key="2">
    <source>
        <dbReference type="EMBL" id="CAG9329482.1"/>
    </source>
</evidence>
<keyword evidence="1" id="KW-0547">Nucleotide-binding</keyword>
<dbReference type="EMBL" id="CAJZBQ010000047">
    <property type="protein sequence ID" value="CAG9329482.1"/>
    <property type="molecule type" value="Genomic_DNA"/>
</dbReference>
<dbReference type="GO" id="GO:0003924">
    <property type="term" value="F:GTPase activity"/>
    <property type="evidence" value="ECO:0007669"/>
    <property type="project" value="InterPro"/>
</dbReference>
<dbReference type="Gene3D" id="3.40.50.300">
    <property type="entry name" value="P-loop containing nucleotide triphosphate hydrolases"/>
    <property type="match status" value="1"/>
</dbReference>
<evidence type="ECO:0000256" key="1">
    <source>
        <dbReference type="ARBA" id="ARBA00022741"/>
    </source>
</evidence>
<dbReference type="Pfam" id="PF00071">
    <property type="entry name" value="Ras"/>
    <property type="match status" value="1"/>
</dbReference>
<protein>
    <submittedName>
        <fullName evidence="2">Uncharacterized protein</fullName>
    </submittedName>
</protein>
<sequence length="95" mass="11644">MRWKWRIIQIRYLYSLYRSSIWIFVYDVTKRETFENLNFWINKNRENGLDNYLSIVVGNKADLERDRTVLFEDGQNFSNDNKMMYLETSAKTPFI</sequence>
<evidence type="ECO:0000313" key="3">
    <source>
        <dbReference type="Proteomes" id="UP001162131"/>
    </source>
</evidence>
<dbReference type="InterPro" id="IPR027417">
    <property type="entry name" value="P-loop_NTPase"/>
</dbReference>
<dbReference type="PROSITE" id="PS51419">
    <property type="entry name" value="RAB"/>
    <property type="match status" value="1"/>
</dbReference>
<reference evidence="2" key="1">
    <citation type="submission" date="2021-09" db="EMBL/GenBank/DDBJ databases">
        <authorList>
            <consortium name="AG Swart"/>
            <person name="Singh M."/>
            <person name="Singh A."/>
            <person name="Seah K."/>
            <person name="Emmerich C."/>
        </authorList>
    </citation>
    <scope>NUCLEOTIDE SEQUENCE</scope>
    <source>
        <strain evidence="2">ATCC30299</strain>
    </source>
</reference>
<comment type="caution">
    <text evidence="2">The sequence shown here is derived from an EMBL/GenBank/DDBJ whole genome shotgun (WGS) entry which is preliminary data.</text>
</comment>